<dbReference type="EMBL" id="PCGY01000012">
    <property type="protein sequence ID" value="PKU92316.1"/>
    <property type="molecule type" value="Genomic_DNA"/>
</dbReference>
<evidence type="ECO:0000313" key="2">
    <source>
        <dbReference type="EMBL" id="PKU92316.1"/>
    </source>
</evidence>
<proteinExistence type="predicted"/>
<name>A0A2N3QKV8_9BIFI</name>
<gene>
    <name evidence="2" type="ORF">CQR47_0912</name>
</gene>
<accession>A0A2N3QKV8</accession>
<reference evidence="2 3" key="1">
    <citation type="submission" date="2017-10" db="EMBL/GenBank/DDBJ databases">
        <title>Bifidobacterium genomics.</title>
        <authorList>
            <person name="Lugli G.A."/>
            <person name="Milani C."/>
            <person name="Mancabelli L."/>
        </authorList>
    </citation>
    <scope>NUCLEOTIDE SEQUENCE [LARGE SCALE GENOMIC DNA]</scope>
    <source>
        <strain evidence="2 3">1542B</strain>
    </source>
</reference>
<organism evidence="2 3">
    <name type="scientific">Bifidobacterium thermophilum</name>
    <dbReference type="NCBI Taxonomy" id="33905"/>
    <lineage>
        <taxon>Bacteria</taxon>
        <taxon>Bacillati</taxon>
        <taxon>Actinomycetota</taxon>
        <taxon>Actinomycetes</taxon>
        <taxon>Bifidobacteriales</taxon>
        <taxon>Bifidobacteriaceae</taxon>
        <taxon>Bifidobacterium</taxon>
    </lineage>
</organism>
<feature type="region of interest" description="Disordered" evidence="1">
    <location>
        <begin position="26"/>
        <end position="52"/>
    </location>
</feature>
<comment type="caution">
    <text evidence="2">The sequence shown here is derived from an EMBL/GenBank/DDBJ whole genome shotgun (WGS) entry which is preliminary data.</text>
</comment>
<dbReference type="RefSeq" id="WP_180334551.1">
    <property type="nucleotide sequence ID" value="NZ_PCGY01000012.1"/>
</dbReference>
<dbReference type="AlphaFoldDB" id="A0A2N3QKV8"/>
<feature type="compositionally biased region" description="Polar residues" evidence="1">
    <location>
        <begin position="42"/>
        <end position="52"/>
    </location>
</feature>
<protein>
    <submittedName>
        <fullName evidence="2">Uncharacterized protein</fullName>
    </submittedName>
</protein>
<sequence length="52" mass="6107">MTWKEKGKRAGTIHWWHALHHRRCHAQNATRSTQDLTEDNPPETTVEGQNDE</sequence>
<dbReference type="Proteomes" id="UP000233727">
    <property type="component" value="Unassembled WGS sequence"/>
</dbReference>
<evidence type="ECO:0000313" key="3">
    <source>
        <dbReference type="Proteomes" id="UP000233727"/>
    </source>
</evidence>
<evidence type="ECO:0000256" key="1">
    <source>
        <dbReference type="SAM" id="MobiDB-lite"/>
    </source>
</evidence>